<keyword evidence="14" id="KW-1185">Reference proteome</keyword>
<protein>
    <submittedName>
        <fullName evidence="13">TonB-dependent receptor</fullName>
    </submittedName>
</protein>
<evidence type="ECO:0000256" key="2">
    <source>
        <dbReference type="ARBA" id="ARBA00022448"/>
    </source>
</evidence>
<name>A0ABY7HF71_9BACT</name>
<dbReference type="Proteomes" id="UP001164459">
    <property type="component" value="Chromosome"/>
</dbReference>
<dbReference type="InterPro" id="IPR012910">
    <property type="entry name" value="Plug_dom"/>
</dbReference>
<proteinExistence type="inferred from homology"/>
<evidence type="ECO:0000256" key="5">
    <source>
        <dbReference type="ARBA" id="ARBA00023077"/>
    </source>
</evidence>
<evidence type="ECO:0000256" key="8">
    <source>
        <dbReference type="PROSITE-ProRule" id="PRU01360"/>
    </source>
</evidence>
<dbReference type="PANTHER" id="PTHR30442">
    <property type="entry name" value="IRON III DICITRATE TRANSPORT PROTEIN FECA"/>
    <property type="match status" value="1"/>
</dbReference>
<dbReference type="SUPFAM" id="SSF56935">
    <property type="entry name" value="Porins"/>
    <property type="match status" value="1"/>
</dbReference>
<comment type="similarity">
    <text evidence="8 9">Belongs to the TonB-dependent receptor family.</text>
</comment>
<dbReference type="InterPro" id="IPR039426">
    <property type="entry name" value="TonB-dep_rcpt-like"/>
</dbReference>
<dbReference type="PANTHER" id="PTHR30442:SF0">
    <property type="entry name" value="FE(3+) DICITRATE TRANSPORT PROTEIN FECA"/>
    <property type="match status" value="1"/>
</dbReference>
<keyword evidence="4 8" id="KW-0812">Transmembrane</keyword>
<feature type="region of interest" description="Disordered" evidence="10">
    <location>
        <begin position="18"/>
        <end position="86"/>
    </location>
</feature>
<keyword evidence="5 9" id="KW-0798">TonB box</keyword>
<evidence type="ECO:0000256" key="10">
    <source>
        <dbReference type="SAM" id="MobiDB-lite"/>
    </source>
</evidence>
<feature type="domain" description="TonB-dependent receptor-like beta-barrel" evidence="11">
    <location>
        <begin position="314"/>
        <end position="746"/>
    </location>
</feature>
<evidence type="ECO:0000259" key="12">
    <source>
        <dbReference type="Pfam" id="PF07715"/>
    </source>
</evidence>
<gene>
    <name evidence="13" type="ORF">O0S08_16425</name>
</gene>
<dbReference type="Gene3D" id="2.170.130.10">
    <property type="entry name" value="TonB-dependent receptor, plug domain"/>
    <property type="match status" value="1"/>
</dbReference>
<keyword evidence="6 8" id="KW-0472">Membrane</keyword>
<evidence type="ECO:0000256" key="1">
    <source>
        <dbReference type="ARBA" id="ARBA00004571"/>
    </source>
</evidence>
<evidence type="ECO:0000256" key="3">
    <source>
        <dbReference type="ARBA" id="ARBA00022452"/>
    </source>
</evidence>
<dbReference type="Gene3D" id="2.40.170.20">
    <property type="entry name" value="TonB-dependent receptor, beta-barrel domain"/>
    <property type="match status" value="1"/>
</dbReference>
<keyword evidence="7 8" id="KW-0998">Cell outer membrane</keyword>
<evidence type="ECO:0000256" key="9">
    <source>
        <dbReference type="RuleBase" id="RU003357"/>
    </source>
</evidence>
<dbReference type="InterPro" id="IPR037066">
    <property type="entry name" value="Plug_dom_sf"/>
</dbReference>
<evidence type="ECO:0000313" key="14">
    <source>
        <dbReference type="Proteomes" id="UP001164459"/>
    </source>
</evidence>
<dbReference type="InterPro" id="IPR000531">
    <property type="entry name" value="Beta-barrel_TonB"/>
</dbReference>
<dbReference type="PROSITE" id="PS52016">
    <property type="entry name" value="TONB_DEPENDENT_REC_3"/>
    <property type="match status" value="1"/>
</dbReference>
<reference evidence="13" key="1">
    <citation type="submission" date="2022-11" db="EMBL/GenBank/DDBJ databases">
        <title>Minimal conservation of predation-associated metabolite biosynthetic gene clusters underscores biosynthetic potential of Myxococcota including descriptions for ten novel species: Archangium lansinium sp. nov., Myxococcus landrumus sp. nov., Nannocystis bai.</title>
        <authorList>
            <person name="Ahearne A."/>
            <person name="Stevens C."/>
            <person name="Dowd S."/>
        </authorList>
    </citation>
    <scope>NUCLEOTIDE SEQUENCE</scope>
    <source>
        <strain evidence="13">Fl3</strain>
    </source>
</reference>
<dbReference type="EMBL" id="CP114040">
    <property type="protein sequence ID" value="WAS97730.1"/>
    <property type="molecule type" value="Genomic_DNA"/>
</dbReference>
<dbReference type="Pfam" id="PF07715">
    <property type="entry name" value="Plug"/>
    <property type="match status" value="1"/>
</dbReference>
<feature type="domain" description="TonB-dependent receptor plug" evidence="12">
    <location>
        <begin position="109"/>
        <end position="219"/>
    </location>
</feature>
<dbReference type="RefSeq" id="WP_269040097.1">
    <property type="nucleotide sequence ID" value="NZ_CP114040.1"/>
</dbReference>
<evidence type="ECO:0000256" key="6">
    <source>
        <dbReference type="ARBA" id="ARBA00023136"/>
    </source>
</evidence>
<sequence length="822" mass="89892">MSSLALHLALLLAADPRAYEGPDAAPDVPAPEDRPDWTFSKGPAPESMPEEPAAVGAVEPAGASGGGPVSAPPAATGGTKLLPGESRDIEVTTDLLGRSTRVDAHRHAGGRQVVDVDQSKAEGASGVAELLDKVPGVRAVEGASGLGTSATKLNLAVRGADPRLSEQATILLDEVPVAPAPYGAPSMVLFPLSLFQIARVDTVRGGSSVRFGPWTSGGVFNMVSHPIPKNPTVSVFAQSDQFGDAGAAASYGGTHKGIGVYVEYAPRFGKTYREHSEFQSHGGILKLAVPVTKRLELLSSTHLFWEKTNLPGGVDSELYAEDRFASKRPYDTFNGHREGTSLKLHWRPKAEHELQVIAFYSHTLRRVVQATNEDRNLGAASTFLLVQPRAFDVVGIEPRYAFRVRHRGGFHDLSIGTRGVFETARIRGFRVEFPERPGDPLQADGDSRVCPRGTILPEGSPNALRCFDGRIGGYSLYLEDKMYLLDTKLVLTAGVRLELTKQSFYNVLEGLSYPRPLYGGPLPAASLWYGGDHVGLYLGYGRSFGAPSYLSGAIQPINPGEAMGRALRFIKPELADTVEAGVKLMELGGVYATVDGWYRYFNNLRDEGENAIDIIPAAHTYGAEVDLEWLPGEVWEKVDGLELNVGYAYNGSRVLRDLYTGNRMPWYPAHEVWGSASYEAPFGLRVGTKVEFVDKQYTDYANWDAPRATGEVGTMPAYTLMGAWLGYRTGLPSGWRLEATVGVKNLLNEVWFTRSDDINGGILAMRPRTFYFNLGFAHEWIRGKAGEQARTSWKRGKVNRRVWTAGVRRIERWFWRTWGALM</sequence>
<keyword evidence="13" id="KW-0675">Receptor</keyword>
<evidence type="ECO:0000256" key="4">
    <source>
        <dbReference type="ARBA" id="ARBA00022692"/>
    </source>
</evidence>
<evidence type="ECO:0000313" key="13">
    <source>
        <dbReference type="EMBL" id="WAS97730.1"/>
    </source>
</evidence>
<feature type="compositionally biased region" description="Low complexity" evidence="10">
    <location>
        <begin position="43"/>
        <end position="62"/>
    </location>
</feature>
<evidence type="ECO:0000256" key="7">
    <source>
        <dbReference type="ARBA" id="ARBA00023237"/>
    </source>
</evidence>
<keyword evidence="3 8" id="KW-1134">Transmembrane beta strand</keyword>
<comment type="subcellular location">
    <subcellularLocation>
        <location evidence="1 8">Cell outer membrane</location>
        <topology evidence="1 8">Multi-pass membrane protein</topology>
    </subcellularLocation>
</comment>
<dbReference type="InterPro" id="IPR036942">
    <property type="entry name" value="Beta-barrel_TonB_sf"/>
</dbReference>
<accession>A0ABY7HF71</accession>
<dbReference type="Pfam" id="PF00593">
    <property type="entry name" value="TonB_dep_Rec_b-barrel"/>
    <property type="match status" value="1"/>
</dbReference>
<organism evidence="13 14">
    <name type="scientific">Nannocystis punicea</name>
    <dbReference type="NCBI Taxonomy" id="2995304"/>
    <lineage>
        <taxon>Bacteria</taxon>
        <taxon>Pseudomonadati</taxon>
        <taxon>Myxococcota</taxon>
        <taxon>Polyangia</taxon>
        <taxon>Nannocystales</taxon>
        <taxon>Nannocystaceae</taxon>
        <taxon>Nannocystis</taxon>
    </lineage>
</organism>
<keyword evidence="2 8" id="KW-0813">Transport</keyword>
<evidence type="ECO:0000259" key="11">
    <source>
        <dbReference type="Pfam" id="PF00593"/>
    </source>
</evidence>